<dbReference type="CDD" id="cd04216">
    <property type="entry name" value="Phytocyanin"/>
    <property type="match status" value="1"/>
</dbReference>
<dbReference type="STRING" id="77586.A0A0D9W7T2"/>
<accession>A0A0D9W7T2</accession>
<dbReference type="InterPro" id="IPR003245">
    <property type="entry name" value="Phytocyanin_dom"/>
</dbReference>
<keyword evidence="2" id="KW-0325">Glycoprotein</keyword>
<feature type="region of interest" description="Disordered" evidence="3">
    <location>
        <begin position="126"/>
        <end position="154"/>
    </location>
</feature>
<dbReference type="SUPFAM" id="SSF49503">
    <property type="entry name" value="Cupredoxins"/>
    <property type="match status" value="1"/>
</dbReference>
<sequence length="183" mass="18844">MARSCLALALCVLLVNITARRTEAAMYNVGDSAGWDISADFPSWLDGKSFYVGDTLVFQYSKYHTVSEVDEAGYKNCSTANAVLTSSDGNTTVPLTAPGDRYFVCGNELHCLGGMRMHVLVADPPAPAGSPGGGATPASPLTPSGTGGGDAGVPTLEFGGSHRAAVGPAVVTWLCIAAALFVW</sequence>
<dbReference type="Proteomes" id="UP000032180">
    <property type="component" value="Chromosome 4"/>
</dbReference>
<dbReference type="PROSITE" id="PS51485">
    <property type="entry name" value="PHYTOCYANIN"/>
    <property type="match status" value="1"/>
</dbReference>
<dbReference type="Gramene" id="LPERR04G16670.1">
    <property type="protein sequence ID" value="LPERR04G16670.1"/>
    <property type="gene ID" value="LPERR04G16670"/>
</dbReference>
<dbReference type="HOGENOM" id="CLU_058719_2_5_1"/>
<evidence type="ECO:0000313" key="6">
    <source>
        <dbReference type="EnsemblPlants" id="LPERR04G16670.1"/>
    </source>
</evidence>
<keyword evidence="1" id="KW-0479">Metal-binding</keyword>
<reference evidence="6" key="3">
    <citation type="submission" date="2015-04" db="UniProtKB">
        <authorList>
            <consortium name="EnsemblPlants"/>
        </authorList>
    </citation>
    <scope>IDENTIFICATION</scope>
</reference>
<proteinExistence type="predicted"/>
<dbReference type="Gene3D" id="2.60.40.420">
    <property type="entry name" value="Cupredoxins - blue copper proteins"/>
    <property type="match status" value="1"/>
</dbReference>
<reference evidence="6 7" key="1">
    <citation type="submission" date="2012-08" db="EMBL/GenBank/DDBJ databases">
        <title>Oryza genome evolution.</title>
        <authorList>
            <person name="Wing R.A."/>
        </authorList>
    </citation>
    <scope>NUCLEOTIDE SEQUENCE</scope>
</reference>
<keyword evidence="7" id="KW-1185">Reference proteome</keyword>
<evidence type="ECO:0000256" key="1">
    <source>
        <dbReference type="ARBA" id="ARBA00022723"/>
    </source>
</evidence>
<dbReference type="PANTHER" id="PTHR33021:SF502">
    <property type="entry name" value="OSJNBA0079A21.6 PROTEIN"/>
    <property type="match status" value="1"/>
</dbReference>
<organism evidence="6 7">
    <name type="scientific">Leersia perrieri</name>
    <dbReference type="NCBI Taxonomy" id="77586"/>
    <lineage>
        <taxon>Eukaryota</taxon>
        <taxon>Viridiplantae</taxon>
        <taxon>Streptophyta</taxon>
        <taxon>Embryophyta</taxon>
        <taxon>Tracheophyta</taxon>
        <taxon>Spermatophyta</taxon>
        <taxon>Magnoliopsida</taxon>
        <taxon>Liliopsida</taxon>
        <taxon>Poales</taxon>
        <taxon>Poaceae</taxon>
        <taxon>BOP clade</taxon>
        <taxon>Oryzoideae</taxon>
        <taxon>Oryzeae</taxon>
        <taxon>Oryzinae</taxon>
        <taxon>Leersia</taxon>
    </lineage>
</organism>
<dbReference type="Pfam" id="PF02298">
    <property type="entry name" value="Cu_bind_like"/>
    <property type="match status" value="1"/>
</dbReference>
<name>A0A0D9W7T2_9ORYZ</name>
<dbReference type="FunFam" id="2.60.40.420:FF:000003">
    <property type="entry name" value="Blue copper"/>
    <property type="match status" value="1"/>
</dbReference>
<keyword evidence="4" id="KW-0732">Signal</keyword>
<dbReference type="eggNOG" id="ENOG502RZX5">
    <property type="taxonomic scope" value="Eukaryota"/>
</dbReference>
<feature type="signal peptide" evidence="4">
    <location>
        <begin position="1"/>
        <end position="24"/>
    </location>
</feature>
<evidence type="ECO:0000256" key="2">
    <source>
        <dbReference type="ARBA" id="ARBA00023180"/>
    </source>
</evidence>
<dbReference type="AlphaFoldDB" id="A0A0D9W7T2"/>
<dbReference type="GO" id="GO:0009055">
    <property type="term" value="F:electron transfer activity"/>
    <property type="evidence" value="ECO:0007669"/>
    <property type="project" value="InterPro"/>
</dbReference>
<dbReference type="InterPro" id="IPR008972">
    <property type="entry name" value="Cupredoxin"/>
</dbReference>
<reference evidence="7" key="2">
    <citation type="submission" date="2013-12" db="EMBL/GenBank/DDBJ databases">
        <authorList>
            <person name="Yu Y."/>
            <person name="Lee S."/>
            <person name="de Baynast K."/>
            <person name="Wissotski M."/>
            <person name="Liu L."/>
            <person name="Talag J."/>
            <person name="Goicoechea J."/>
            <person name="Angelova A."/>
            <person name="Jetty R."/>
            <person name="Kudrna D."/>
            <person name="Golser W."/>
            <person name="Rivera L."/>
            <person name="Zhang J."/>
            <person name="Wing R."/>
        </authorList>
    </citation>
    <scope>NUCLEOTIDE SEQUENCE</scope>
</reference>
<evidence type="ECO:0000313" key="7">
    <source>
        <dbReference type="Proteomes" id="UP000032180"/>
    </source>
</evidence>
<evidence type="ECO:0000256" key="3">
    <source>
        <dbReference type="SAM" id="MobiDB-lite"/>
    </source>
</evidence>
<dbReference type="GO" id="GO:0005886">
    <property type="term" value="C:plasma membrane"/>
    <property type="evidence" value="ECO:0007669"/>
    <property type="project" value="TreeGrafter"/>
</dbReference>
<dbReference type="EnsemblPlants" id="LPERR04G16670.1">
    <property type="protein sequence ID" value="LPERR04G16670.1"/>
    <property type="gene ID" value="LPERR04G16670"/>
</dbReference>
<dbReference type="GO" id="GO:0046872">
    <property type="term" value="F:metal ion binding"/>
    <property type="evidence" value="ECO:0007669"/>
    <property type="project" value="UniProtKB-KW"/>
</dbReference>
<dbReference type="PANTHER" id="PTHR33021">
    <property type="entry name" value="BLUE COPPER PROTEIN"/>
    <property type="match status" value="1"/>
</dbReference>
<protein>
    <recommendedName>
        <fullName evidence="5">Phytocyanin domain-containing protein</fullName>
    </recommendedName>
</protein>
<evidence type="ECO:0000259" key="5">
    <source>
        <dbReference type="PROSITE" id="PS51485"/>
    </source>
</evidence>
<feature type="domain" description="Phytocyanin" evidence="5">
    <location>
        <begin position="25"/>
        <end position="123"/>
    </location>
</feature>
<dbReference type="InterPro" id="IPR039391">
    <property type="entry name" value="Phytocyanin-like"/>
</dbReference>
<evidence type="ECO:0000256" key="4">
    <source>
        <dbReference type="SAM" id="SignalP"/>
    </source>
</evidence>
<feature type="chain" id="PRO_5002348738" description="Phytocyanin domain-containing protein" evidence="4">
    <location>
        <begin position="25"/>
        <end position="183"/>
    </location>
</feature>